<keyword evidence="6 7" id="KW-0012">Acyltransferase</keyword>
<evidence type="ECO:0000256" key="5">
    <source>
        <dbReference type="ARBA" id="ARBA00023136"/>
    </source>
</evidence>
<feature type="domain" description="Palmitoyltransferase DHHC" evidence="8">
    <location>
        <begin position="146"/>
        <end position="219"/>
    </location>
</feature>
<dbReference type="PROSITE" id="PS50216">
    <property type="entry name" value="DHHC"/>
    <property type="match status" value="1"/>
</dbReference>
<comment type="subcellular location">
    <subcellularLocation>
        <location evidence="1">Membrane</location>
        <topology evidence="1">Multi-pass membrane protein</topology>
    </subcellularLocation>
</comment>
<evidence type="ECO:0000313" key="9">
    <source>
        <dbReference type="EMBL" id="VDP44904.1"/>
    </source>
</evidence>
<comment type="domain">
    <text evidence="7">The DHHC domain is required for palmitoyltransferase activity.</text>
</comment>
<protein>
    <recommendedName>
        <fullName evidence="7">Palmitoyltransferase</fullName>
        <ecNumber evidence="7">2.3.1.225</ecNumber>
    </recommendedName>
</protein>
<gene>
    <name evidence="9" type="ORF">SBAD_LOCUS12034</name>
</gene>
<evidence type="ECO:0000259" key="8">
    <source>
        <dbReference type="Pfam" id="PF01529"/>
    </source>
</evidence>
<dbReference type="Pfam" id="PF01529">
    <property type="entry name" value="DHHC"/>
    <property type="match status" value="1"/>
</dbReference>
<keyword evidence="5 7" id="KW-0472">Membrane</keyword>
<dbReference type="Proteomes" id="UP000270296">
    <property type="component" value="Unassembled WGS sequence"/>
</dbReference>
<dbReference type="WBParaSite" id="SBAD_0001243401-mRNA-1">
    <property type="protein sequence ID" value="SBAD_0001243401-mRNA-1"/>
    <property type="gene ID" value="SBAD_0001243401"/>
</dbReference>
<dbReference type="EC" id="2.3.1.225" evidence="7"/>
<dbReference type="GO" id="GO:0019706">
    <property type="term" value="F:protein-cysteine S-palmitoyltransferase activity"/>
    <property type="evidence" value="ECO:0007669"/>
    <property type="project" value="UniProtKB-EC"/>
</dbReference>
<proteinExistence type="inferred from homology"/>
<dbReference type="OrthoDB" id="9909019at2759"/>
<feature type="transmembrane region" description="Helical" evidence="7">
    <location>
        <begin position="191"/>
        <end position="215"/>
    </location>
</feature>
<organism evidence="11">
    <name type="scientific">Soboliphyme baturini</name>
    <dbReference type="NCBI Taxonomy" id="241478"/>
    <lineage>
        <taxon>Eukaryota</taxon>
        <taxon>Metazoa</taxon>
        <taxon>Ecdysozoa</taxon>
        <taxon>Nematoda</taxon>
        <taxon>Enoplea</taxon>
        <taxon>Dorylaimia</taxon>
        <taxon>Dioctophymatida</taxon>
        <taxon>Dioctophymatoidea</taxon>
        <taxon>Soboliphymatidae</taxon>
        <taxon>Soboliphyme</taxon>
    </lineage>
</organism>
<sequence>MGFGTCIRSRFVSICIRFFRWLPVVFIVAVVAWSYYAYVIELCICKSFSVISCIQWFSCAQCFVGTVTSDAERIAYSIVYHAILIMFLWSYWQTVFTPLGVPPKHYHIQLSTCKQLRQAQPQEQQQILRPVVKHLQLYCRTHDGGIRICEKCLLIKPDRAHHCSVCGLCVLKMDHHCPWVNTCVHYRNYKFFLLFLGYSWLFCFFIFFTVIKYFIWFWTVSQPVYLHETFSVKYYL</sequence>
<dbReference type="GO" id="GO:0016020">
    <property type="term" value="C:membrane"/>
    <property type="evidence" value="ECO:0007669"/>
    <property type="project" value="UniProtKB-SubCell"/>
</dbReference>
<feature type="transmembrane region" description="Helical" evidence="7">
    <location>
        <begin position="74"/>
        <end position="92"/>
    </location>
</feature>
<evidence type="ECO:0000256" key="3">
    <source>
        <dbReference type="ARBA" id="ARBA00022692"/>
    </source>
</evidence>
<evidence type="ECO:0000313" key="10">
    <source>
        <dbReference type="Proteomes" id="UP000270296"/>
    </source>
</evidence>
<comment type="catalytic activity">
    <reaction evidence="7">
        <text>L-cysteinyl-[protein] + hexadecanoyl-CoA = S-hexadecanoyl-L-cysteinyl-[protein] + CoA</text>
        <dbReference type="Rhea" id="RHEA:36683"/>
        <dbReference type="Rhea" id="RHEA-COMP:10131"/>
        <dbReference type="Rhea" id="RHEA-COMP:11032"/>
        <dbReference type="ChEBI" id="CHEBI:29950"/>
        <dbReference type="ChEBI" id="CHEBI:57287"/>
        <dbReference type="ChEBI" id="CHEBI:57379"/>
        <dbReference type="ChEBI" id="CHEBI:74151"/>
        <dbReference type="EC" id="2.3.1.225"/>
    </reaction>
</comment>
<feature type="transmembrane region" description="Helical" evidence="7">
    <location>
        <begin position="18"/>
        <end position="36"/>
    </location>
</feature>
<dbReference type="InterPro" id="IPR039859">
    <property type="entry name" value="PFA4/ZDH16/20/ERF2-like"/>
</dbReference>
<keyword evidence="10" id="KW-1185">Reference proteome</keyword>
<dbReference type="EMBL" id="UZAM01016819">
    <property type="protein sequence ID" value="VDP44904.1"/>
    <property type="molecule type" value="Genomic_DNA"/>
</dbReference>
<reference evidence="11" key="1">
    <citation type="submission" date="2016-06" db="UniProtKB">
        <authorList>
            <consortium name="WormBaseParasite"/>
        </authorList>
    </citation>
    <scope>IDENTIFICATION</scope>
</reference>
<evidence type="ECO:0000256" key="7">
    <source>
        <dbReference type="RuleBase" id="RU079119"/>
    </source>
</evidence>
<keyword evidence="2 7" id="KW-0808">Transferase</keyword>
<dbReference type="AlphaFoldDB" id="A0A183J836"/>
<evidence type="ECO:0000313" key="11">
    <source>
        <dbReference type="WBParaSite" id="SBAD_0001243401-mRNA-1"/>
    </source>
</evidence>
<accession>A0A183J836</accession>
<name>A0A183J836_9BILA</name>
<comment type="similarity">
    <text evidence="7">Belongs to the DHHC palmitoyltransferase family.</text>
</comment>
<evidence type="ECO:0000256" key="6">
    <source>
        <dbReference type="ARBA" id="ARBA00023315"/>
    </source>
</evidence>
<keyword evidence="3 7" id="KW-0812">Transmembrane</keyword>
<evidence type="ECO:0000256" key="1">
    <source>
        <dbReference type="ARBA" id="ARBA00004141"/>
    </source>
</evidence>
<keyword evidence="4 7" id="KW-1133">Transmembrane helix</keyword>
<dbReference type="PANTHER" id="PTHR12246">
    <property type="entry name" value="PALMITOYLTRANSFERASE ZDHHC16"/>
    <property type="match status" value="1"/>
</dbReference>
<evidence type="ECO:0000256" key="2">
    <source>
        <dbReference type="ARBA" id="ARBA00022679"/>
    </source>
</evidence>
<evidence type="ECO:0000256" key="4">
    <source>
        <dbReference type="ARBA" id="ARBA00022989"/>
    </source>
</evidence>
<reference evidence="9 10" key="2">
    <citation type="submission" date="2018-11" db="EMBL/GenBank/DDBJ databases">
        <authorList>
            <consortium name="Pathogen Informatics"/>
        </authorList>
    </citation>
    <scope>NUCLEOTIDE SEQUENCE [LARGE SCALE GENOMIC DNA]</scope>
</reference>
<dbReference type="InterPro" id="IPR001594">
    <property type="entry name" value="Palmitoyltrfase_DHHC"/>
</dbReference>